<dbReference type="AlphaFoldDB" id="A0A422ZQT4"/>
<organism evidence="1 2">
    <name type="scientific">Klebsiella pneumoniae</name>
    <dbReference type="NCBI Taxonomy" id="573"/>
    <lineage>
        <taxon>Bacteria</taxon>
        <taxon>Pseudomonadati</taxon>
        <taxon>Pseudomonadota</taxon>
        <taxon>Gammaproteobacteria</taxon>
        <taxon>Enterobacterales</taxon>
        <taxon>Enterobacteriaceae</taxon>
        <taxon>Klebsiella/Raoultella group</taxon>
        <taxon>Klebsiella</taxon>
        <taxon>Klebsiella pneumoniae complex</taxon>
    </lineage>
</organism>
<accession>A0A422ZQT4</accession>
<gene>
    <name evidence="1" type="ORF">B5L96_19415</name>
</gene>
<evidence type="ECO:0000313" key="2">
    <source>
        <dbReference type="Proteomes" id="UP000196447"/>
    </source>
</evidence>
<dbReference type="RefSeq" id="WP_048289035.1">
    <property type="nucleotide sequence ID" value="NZ_AP021929.1"/>
</dbReference>
<evidence type="ECO:0000313" key="1">
    <source>
        <dbReference type="EMBL" id="OVF68985.1"/>
    </source>
</evidence>
<reference evidence="1 2" key="1">
    <citation type="submission" date="2017-03" db="EMBL/GenBank/DDBJ databases">
        <authorList>
            <person name="Fouts D."/>
            <person name="Stalin M.J."/>
            <person name="Chen L."/>
            <person name="Wright M."/>
            <person name="Sutton G."/>
            <person name="Nguyen K."/>
            <person name="Vanduin D."/>
            <person name="Rojas L."/>
            <person name="Hujer A."/>
            <person name="Hujer K."/>
            <person name="Bonomo R."/>
            <person name="Kreiswirth B."/>
            <person name="Adams M."/>
        </authorList>
    </citation>
    <scope>NUCLEOTIDE SEQUENCE [LARGE SCALE GENOMIC DNA]</scope>
    <source>
        <strain evidence="1 2">39383</strain>
    </source>
</reference>
<protein>
    <submittedName>
        <fullName evidence="1">Uncharacterized protein</fullName>
    </submittedName>
</protein>
<name>A0A422ZQT4_KLEPN</name>
<comment type="caution">
    <text evidence="1">The sequence shown here is derived from an EMBL/GenBank/DDBJ whole genome shotgun (WGS) entry which is preliminary data.</text>
</comment>
<dbReference type="Proteomes" id="UP000196447">
    <property type="component" value="Unassembled WGS sequence"/>
</dbReference>
<sequence>MDWLAKNADWVFSGIGVRALDVVYALIVAIIGAFFIRKKIKPFTKKIARVFIIGSKNKTNIKQ</sequence>
<proteinExistence type="predicted"/>
<dbReference type="EMBL" id="NDBK01000081">
    <property type="protein sequence ID" value="OVF68985.1"/>
    <property type="molecule type" value="Genomic_DNA"/>
</dbReference>